<dbReference type="InterPro" id="IPR036890">
    <property type="entry name" value="HATPase_C_sf"/>
</dbReference>
<evidence type="ECO:0000256" key="3">
    <source>
        <dbReference type="ARBA" id="ARBA00022553"/>
    </source>
</evidence>
<organism evidence="6 7">
    <name type="scientific">Ohtaekwangia kribbensis</name>
    <dbReference type="NCBI Taxonomy" id="688913"/>
    <lineage>
        <taxon>Bacteria</taxon>
        <taxon>Pseudomonadati</taxon>
        <taxon>Bacteroidota</taxon>
        <taxon>Cytophagia</taxon>
        <taxon>Cytophagales</taxon>
        <taxon>Fulvivirgaceae</taxon>
        <taxon>Ohtaekwangia</taxon>
    </lineage>
</organism>
<dbReference type="InterPro" id="IPR004358">
    <property type="entry name" value="Sig_transdc_His_kin-like_C"/>
</dbReference>
<dbReference type="SUPFAM" id="SSF55874">
    <property type="entry name" value="ATPase domain of HSP90 chaperone/DNA topoisomerase II/histidine kinase"/>
    <property type="match status" value="1"/>
</dbReference>
<dbReference type="Pfam" id="PF02518">
    <property type="entry name" value="HATPase_c"/>
    <property type="match status" value="1"/>
</dbReference>
<feature type="domain" description="Histidine kinase" evidence="5">
    <location>
        <begin position="295"/>
        <end position="512"/>
    </location>
</feature>
<dbReference type="PANTHER" id="PTHR43547">
    <property type="entry name" value="TWO-COMPONENT HISTIDINE KINASE"/>
    <property type="match status" value="1"/>
</dbReference>
<feature type="transmembrane region" description="Helical" evidence="4">
    <location>
        <begin position="258"/>
        <end position="279"/>
    </location>
</feature>
<evidence type="ECO:0000259" key="5">
    <source>
        <dbReference type="PROSITE" id="PS50109"/>
    </source>
</evidence>
<proteinExistence type="predicted"/>
<dbReference type="PANTHER" id="PTHR43547:SF2">
    <property type="entry name" value="HYBRID SIGNAL TRANSDUCTION HISTIDINE KINASE C"/>
    <property type="match status" value="1"/>
</dbReference>
<dbReference type="InterPro" id="IPR003661">
    <property type="entry name" value="HisK_dim/P_dom"/>
</dbReference>
<dbReference type="SMART" id="SM00388">
    <property type="entry name" value="HisKA"/>
    <property type="match status" value="1"/>
</dbReference>
<dbReference type="CDD" id="cd00075">
    <property type="entry name" value="HATPase"/>
    <property type="match status" value="1"/>
</dbReference>
<reference evidence="7" key="1">
    <citation type="journal article" date="2019" name="Int. J. Syst. Evol. Microbiol.">
        <title>The Global Catalogue of Microorganisms (GCM) 10K type strain sequencing project: providing services to taxonomists for standard genome sequencing and annotation.</title>
        <authorList>
            <consortium name="The Broad Institute Genomics Platform"/>
            <consortium name="The Broad Institute Genome Sequencing Center for Infectious Disease"/>
            <person name="Wu L."/>
            <person name="Ma J."/>
        </authorList>
    </citation>
    <scope>NUCLEOTIDE SEQUENCE [LARGE SCALE GENOMIC DNA]</scope>
    <source>
        <strain evidence="7">CCUG 58938</strain>
    </source>
</reference>
<evidence type="ECO:0000256" key="2">
    <source>
        <dbReference type="ARBA" id="ARBA00012438"/>
    </source>
</evidence>
<dbReference type="InterPro" id="IPR005467">
    <property type="entry name" value="His_kinase_dom"/>
</dbReference>
<dbReference type="SUPFAM" id="SSF47384">
    <property type="entry name" value="Homodimeric domain of signal transducing histidine kinase"/>
    <property type="match status" value="1"/>
</dbReference>
<keyword evidence="3" id="KW-0597">Phosphoprotein</keyword>
<protein>
    <recommendedName>
        <fullName evidence="2">histidine kinase</fullName>
        <ecNumber evidence="2">2.7.13.3</ecNumber>
    </recommendedName>
</protein>
<dbReference type="GO" id="GO:0016301">
    <property type="term" value="F:kinase activity"/>
    <property type="evidence" value="ECO:0007669"/>
    <property type="project" value="UniProtKB-KW"/>
</dbReference>
<dbReference type="Gene3D" id="1.10.287.130">
    <property type="match status" value="1"/>
</dbReference>
<gene>
    <name evidence="6" type="ORF">ACFQ21_21010</name>
</gene>
<dbReference type="CDD" id="cd00082">
    <property type="entry name" value="HisKA"/>
    <property type="match status" value="1"/>
</dbReference>
<dbReference type="InterPro" id="IPR036097">
    <property type="entry name" value="HisK_dim/P_sf"/>
</dbReference>
<evidence type="ECO:0000313" key="7">
    <source>
        <dbReference type="Proteomes" id="UP001597112"/>
    </source>
</evidence>
<dbReference type="PROSITE" id="PS50109">
    <property type="entry name" value="HIS_KIN"/>
    <property type="match status" value="1"/>
</dbReference>
<evidence type="ECO:0000256" key="1">
    <source>
        <dbReference type="ARBA" id="ARBA00000085"/>
    </source>
</evidence>
<dbReference type="PRINTS" id="PR00344">
    <property type="entry name" value="BCTRLSENSOR"/>
</dbReference>
<keyword evidence="4" id="KW-0472">Membrane</keyword>
<keyword evidence="4" id="KW-1133">Transmembrane helix</keyword>
<dbReference type="Pfam" id="PF00512">
    <property type="entry name" value="HisKA"/>
    <property type="match status" value="1"/>
</dbReference>
<keyword evidence="7" id="KW-1185">Reference proteome</keyword>
<sequence>MKKRKHIGILLLMISSMILLITLQALWLINSYEKAFYDLRREANDIFRSTVYTMRDSLISKNILAISSDSIRVAIPAMPASVVAYGTTKHVDSAKWEDAVEDSMVRDEKVRIYITSQDHVDSLSRDMLKPVVSRIQNFQLRSKRGAKSFVVRLGADTLDRDSLRHEFGKALAHASFNLPFEIYHIVRTPPADRPDFFPDFARQEFHRGKDNKSPSHDSAPIFSDTLHVEPVRLNPLHHYATSLTNVRGTLLTEITPQILFSVFLTIMILIAFLTMYLNMRSQQRLMELKNDFISNVTHELKTPVATVSVALEALKNFQAKSNPKLAAEYLDIAQGELNRLTLMTDKILRTAIFENRGVEFKPEPINLDETVQQVIASMKLVFEKRGASIQYIKEGSDFEMQGGSMHITNVIYNLLDNALKYSLKNPFILVTLKGVPDKLTLLVEDRGIGIPKEYHKKIFEKFFRVPTGDVHNAKGHGLGLNYVASVVKSHGGKIEVESETGVGSVFRIEWGR</sequence>
<evidence type="ECO:0000313" key="6">
    <source>
        <dbReference type="EMBL" id="MFD1001818.1"/>
    </source>
</evidence>
<keyword evidence="4" id="KW-0812">Transmembrane</keyword>
<dbReference type="Gene3D" id="3.30.565.10">
    <property type="entry name" value="Histidine kinase-like ATPase, C-terminal domain"/>
    <property type="match status" value="1"/>
</dbReference>
<dbReference type="EMBL" id="JBHTKA010000008">
    <property type="protein sequence ID" value="MFD1001818.1"/>
    <property type="molecule type" value="Genomic_DNA"/>
</dbReference>
<dbReference type="EC" id="2.7.13.3" evidence="2"/>
<name>A0ABW3K930_9BACT</name>
<feature type="transmembrane region" description="Helical" evidence="4">
    <location>
        <begin position="7"/>
        <end position="29"/>
    </location>
</feature>
<dbReference type="Proteomes" id="UP001597112">
    <property type="component" value="Unassembled WGS sequence"/>
</dbReference>
<dbReference type="SMART" id="SM00387">
    <property type="entry name" value="HATPase_c"/>
    <property type="match status" value="1"/>
</dbReference>
<comment type="catalytic activity">
    <reaction evidence="1">
        <text>ATP + protein L-histidine = ADP + protein N-phospho-L-histidine.</text>
        <dbReference type="EC" id="2.7.13.3"/>
    </reaction>
</comment>
<dbReference type="RefSeq" id="WP_377582228.1">
    <property type="nucleotide sequence ID" value="NZ_JBHTKA010000008.1"/>
</dbReference>
<keyword evidence="6" id="KW-0808">Transferase</keyword>
<accession>A0ABW3K930</accession>
<dbReference type="InterPro" id="IPR003594">
    <property type="entry name" value="HATPase_dom"/>
</dbReference>
<evidence type="ECO:0000256" key="4">
    <source>
        <dbReference type="SAM" id="Phobius"/>
    </source>
</evidence>
<keyword evidence="6" id="KW-0418">Kinase</keyword>
<comment type="caution">
    <text evidence="6">The sequence shown here is derived from an EMBL/GenBank/DDBJ whole genome shotgun (WGS) entry which is preliminary data.</text>
</comment>